<proteinExistence type="predicted"/>
<feature type="region of interest" description="Disordered" evidence="1">
    <location>
        <begin position="198"/>
        <end position="235"/>
    </location>
</feature>
<protein>
    <recommendedName>
        <fullName evidence="2">Gag1-like clamp domain-containing protein</fullName>
    </recommendedName>
</protein>
<name>A0A8J5QSL0_9ASCO</name>
<comment type="caution">
    <text evidence="3">The sequence shown here is derived from an EMBL/GenBank/DDBJ whole genome shotgun (WGS) entry which is preliminary data.</text>
</comment>
<sequence length="372" mass="43193">MIRETHSSTDLSNLPKRPTPAFLRKSTSTPKLNSNNNHKPLPRTPNTLQQQQPPQLNRRTPTQQQTNSSVPVPPSKSKQQLVSSPSKKKKKIGFFKKISIEWNLLLLKLKSISEDVLSSDDIIEEFFIDSDPDTDFDNLVRSHKGYNSTEERFLKDYKKFKNLDNMAAAYTSSNDVRSSATMVSDRLQYTLQDIIRQQQQHHLMQHEPKFDSIDTRTEEPTREEGYEDDEEEDEIDSAVEYNEISFRDLDVCQLRKEFENYNTNNNSASSDTDSKSTLFNESNIGSTLWEYRRKKWLSPNPNSPPNKLEQRLIETSIQHVPKDCYVKLYSCLIEKNKELKHNKRINLSDVVKIINAGWIAEEKWERAARGLP</sequence>
<feature type="compositionally biased region" description="Acidic residues" evidence="1">
    <location>
        <begin position="225"/>
        <end position="235"/>
    </location>
</feature>
<dbReference type="EMBL" id="JAGSYN010000050">
    <property type="protein sequence ID" value="KAG7665355.1"/>
    <property type="molecule type" value="Genomic_DNA"/>
</dbReference>
<dbReference type="Proteomes" id="UP000694255">
    <property type="component" value="Unassembled WGS sequence"/>
</dbReference>
<accession>A0A8J5QSL0</accession>
<evidence type="ECO:0000259" key="2">
    <source>
        <dbReference type="Pfam" id="PF13259"/>
    </source>
</evidence>
<dbReference type="Pfam" id="PF13259">
    <property type="entry name" value="clamp_Gag1-like"/>
    <property type="match status" value="1"/>
</dbReference>
<feature type="region of interest" description="Disordered" evidence="1">
    <location>
        <begin position="1"/>
        <end position="86"/>
    </location>
</feature>
<dbReference type="GeneID" id="73467844"/>
<feature type="compositionally biased region" description="Basic and acidic residues" evidence="1">
    <location>
        <begin position="204"/>
        <end position="224"/>
    </location>
</feature>
<feature type="domain" description="Gag1-like clamp" evidence="2">
    <location>
        <begin position="260"/>
        <end position="365"/>
    </location>
</feature>
<gene>
    <name evidence="3" type="ORF">J8A68_001043</name>
</gene>
<evidence type="ECO:0000313" key="4">
    <source>
        <dbReference type="Proteomes" id="UP000694255"/>
    </source>
</evidence>
<dbReference type="InterPro" id="IPR053274">
    <property type="entry name" value="Fluconazole_resistance"/>
</dbReference>
<dbReference type="PANTHER" id="PTHR28065:SF1">
    <property type="entry name" value="DUF4050 DOMAIN-CONTAINING PROTEIN"/>
    <property type="match status" value="1"/>
</dbReference>
<dbReference type="RefSeq" id="XP_049265587.1">
    <property type="nucleotide sequence ID" value="XM_049404654.1"/>
</dbReference>
<dbReference type="PANTHER" id="PTHR28065">
    <property type="entry name" value="FREQUENIN"/>
    <property type="match status" value="1"/>
</dbReference>
<dbReference type="OrthoDB" id="5576875at2759"/>
<dbReference type="AlphaFoldDB" id="A0A8J5QSL0"/>
<feature type="compositionally biased region" description="Polar residues" evidence="1">
    <location>
        <begin position="25"/>
        <end position="38"/>
    </location>
</feature>
<organism evidence="3 4">
    <name type="scientific">[Candida] subhashii</name>
    <dbReference type="NCBI Taxonomy" id="561895"/>
    <lineage>
        <taxon>Eukaryota</taxon>
        <taxon>Fungi</taxon>
        <taxon>Dikarya</taxon>
        <taxon>Ascomycota</taxon>
        <taxon>Saccharomycotina</taxon>
        <taxon>Pichiomycetes</taxon>
        <taxon>Debaryomycetaceae</taxon>
        <taxon>Spathaspora</taxon>
    </lineage>
</organism>
<keyword evidence="4" id="KW-1185">Reference proteome</keyword>
<feature type="compositionally biased region" description="Low complexity" evidence="1">
    <location>
        <begin position="44"/>
        <end position="85"/>
    </location>
</feature>
<evidence type="ECO:0000313" key="3">
    <source>
        <dbReference type="EMBL" id="KAG7665355.1"/>
    </source>
</evidence>
<dbReference type="InterPro" id="IPR025124">
    <property type="entry name" value="Gag1-like_clamp"/>
</dbReference>
<reference evidence="3 4" key="1">
    <citation type="journal article" date="2021" name="DNA Res.">
        <title>Genome analysis of Candida subhashii reveals its hybrid nature and dual mitochondrial genome conformations.</title>
        <authorList>
            <person name="Mixao V."/>
            <person name="Hegedusova E."/>
            <person name="Saus E."/>
            <person name="Pryszcz L.P."/>
            <person name="Cillingova A."/>
            <person name="Nosek J."/>
            <person name="Gabaldon T."/>
        </authorList>
    </citation>
    <scope>NUCLEOTIDE SEQUENCE [LARGE SCALE GENOMIC DNA]</scope>
    <source>
        <strain evidence="3 4">CBS 10753</strain>
    </source>
</reference>
<evidence type="ECO:0000256" key="1">
    <source>
        <dbReference type="SAM" id="MobiDB-lite"/>
    </source>
</evidence>